<dbReference type="RefSeq" id="WP_069969959.1">
    <property type="nucleotide sequence ID" value="NZ_CM124774.1"/>
</dbReference>
<keyword evidence="1" id="KW-0472">Membrane</keyword>
<feature type="transmembrane region" description="Helical" evidence="1">
    <location>
        <begin position="20"/>
        <end position="39"/>
    </location>
</feature>
<accession>A0A1E5QCM5</accession>
<feature type="transmembrane region" description="Helical" evidence="1">
    <location>
        <begin position="51"/>
        <end position="73"/>
    </location>
</feature>
<feature type="transmembrane region" description="Helical" evidence="1">
    <location>
        <begin position="165"/>
        <end position="184"/>
    </location>
</feature>
<proteinExistence type="predicted"/>
<dbReference type="PANTHER" id="PTHR39430">
    <property type="entry name" value="MEMBRANE-ASSOCIATED PROTEASE-RELATED"/>
    <property type="match status" value="1"/>
</dbReference>
<feature type="transmembrane region" description="Helical" evidence="1">
    <location>
        <begin position="98"/>
        <end position="122"/>
    </location>
</feature>
<dbReference type="GO" id="GO:0004175">
    <property type="term" value="F:endopeptidase activity"/>
    <property type="evidence" value="ECO:0007669"/>
    <property type="project" value="UniProtKB-ARBA"/>
</dbReference>
<dbReference type="AlphaFoldDB" id="A0A1E5QCM5"/>
<dbReference type="GO" id="GO:0080120">
    <property type="term" value="P:CAAX-box protein maturation"/>
    <property type="evidence" value="ECO:0007669"/>
    <property type="project" value="UniProtKB-ARBA"/>
</dbReference>
<feature type="domain" description="CAAX prenyl protease 2/Lysostaphin resistance protein A-like" evidence="2">
    <location>
        <begin position="134"/>
        <end position="228"/>
    </location>
</feature>
<sequence>MNPKLRELAGYPVPIRLGAFILALAVVWLPFAAILYGAARRLNGDSPEVENALTIAVMGLLLIEFLIGVRYWARGVHGISHPLKHYGLGGSRQNAQELFGGLGLGMSLTLSLFALQGLFGWVAWQSASLPLPQLLAEGFLSALGIGFAEELVFRGWLLDELRYDYRPGQVLWGNALIFAVLHFLKPLAEILQSLPTFGSLVVLGLTLVWAKRATRDRLGLSIGLHAGLVWGYYIINVGQLIQYTDRVPSWVTGIDGNPLAGVMGFGFLIAIALAMQKWASLSLH</sequence>
<dbReference type="InterPro" id="IPR003675">
    <property type="entry name" value="Rce1/LyrA-like_dom"/>
</dbReference>
<evidence type="ECO:0000256" key="1">
    <source>
        <dbReference type="SAM" id="Phobius"/>
    </source>
</evidence>
<name>A0A1E5QCM5_9CYAN</name>
<keyword evidence="1" id="KW-0812">Transmembrane</keyword>
<organism evidence="3">
    <name type="scientific">Desertifilum tharense IPPAS B-1220</name>
    <dbReference type="NCBI Taxonomy" id="1781255"/>
    <lineage>
        <taxon>Bacteria</taxon>
        <taxon>Bacillati</taxon>
        <taxon>Cyanobacteriota</taxon>
        <taxon>Cyanophyceae</taxon>
        <taxon>Desertifilales</taxon>
        <taxon>Desertifilaceae</taxon>
        <taxon>Desertifilum</taxon>
    </lineage>
</organism>
<feature type="transmembrane region" description="Helical" evidence="1">
    <location>
        <begin position="134"/>
        <end position="153"/>
    </location>
</feature>
<feature type="transmembrane region" description="Helical" evidence="1">
    <location>
        <begin position="190"/>
        <end position="210"/>
    </location>
</feature>
<gene>
    <name evidence="3" type="ORF">BH720_25055</name>
</gene>
<protein>
    <submittedName>
        <fullName evidence="3">Abortive phage infection protein</fullName>
    </submittedName>
</protein>
<dbReference type="PANTHER" id="PTHR39430:SF1">
    <property type="entry name" value="PROTEASE"/>
    <property type="match status" value="1"/>
</dbReference>
<evidence type="ECO:0000259" key="2">
    <source>
        <dbReference type="Pfam" id="PF02517"/>
    </source>
</evidence>
<dbReference type="Pfam" id="PF02517">
    <property type="entry name" value="Rce1-like"/>
    <property type="match status" value="1"/>
</dbReference>
<evidence type="ECO:0000313" key="3">
    <source>
        <dbReference type="EMBL" id="OEJ72351.1"/>
    </source>
</evidence>
<feature type="transmembrane region" description="Helical" evidence="1">
    <location>
        <begin position="222"/>
        <end position="244"/>
    </location>
</feature>
<comment type="caution">
    <text evidence="3">The sequence shown here is derived from an EMBL/GenBank/DDBJ whole genome shotgun (WGS) entry which is preliminary data.</text>
</comment>
<reference evidence="3" key="1">
    <citation type="submission" date="2016-09" db="EMBL/GenBank/DDBJ databases">
        <title>Draft genome of thermotolerant cyanobacterium Desertifilum sp. strain IPPAS B-1220.</title>
        <authorList>
            <person name="Sinetova M.A."/>
            <person name="Bolakhan K."/>
            <person name="Zayadan B.K."/>
            <person name="Mironov K.S."/>
            <person name="Ustinova V."/>
            <person name="Kupriyanova E.V."/>
            <person name="Sidorov R.A."/>
            <person name="Skrypnik A.N."/>
            <person name="Gogoleva N.E."/>
            <person name="Gogolev Y.V."/>
            <person name="Los D.A."/>
        </authorList>
    </citation>
    <scope>NUCLEOTIDE SEQUENCE [LARGE SCALE GENOMIC DNA]</scope>
    <source>
        <strain evidence="3">IPPAS B-1220</strain>
    </source>
</reference>
<feature type="transmembrane region" description="Helical" evidence="1">
    <location>
        <begin position="256"/>
        <end position="275"/>
    </location>
</feature>
<dbReference type="OrthoDB" id="3034706at2"/>
<dbReference type="STRING" id="1781255.BH720_25055"/>
<keyword evidence="1" id="KW-1133">Transmembrane helix</keyword>
<dbReference type="EMBL" id="MJGC01000132">
    <property type="protein sequence ID" value="OEJ72351.1"/>
    <property type="molecule type" value="Genomic_DNA"/>
</dbReference>